<protein>
    <submittedName>
        <fullName evidence="1">Uncharacterized protein</fullName>
    </submittedName>
</protein>
<evidence type="ECO:0000313" key="2">
    <source>
        <dbReference type="Proteomes" id="UP000558192"/>
    </source>
</evidence>
<dbReference type="AlphaFoldDB" id="A0A7X5Y5S4"/>
<evidence type="ECO:0000313" key="1">
    <source>
        <dbReference type="EMBL" id="NJC05599.1"/>
    </source>
</evidence>
<reference evidence="1 2" key="1">
    <citation type="submission" date="2020-03" db="EMBL/GenBank/DDBJ databases">
        <title>Genomic Encyclopedia of Type Strains, Phase IV (KMG-IV): sequencing the most valuable type-strain genomes for metagenomic binning, comparative biology and taxonomic classification.</title>
        <authorList>
            <person name="Goeker M."/>
        </authorList>
    </citation>
    <scope>NUCLEOTIDE SEQUENCE [LARGE SCALE GENOMIC DNA]</scope>
    <source>
        <strain evidence="1 2">DSM 16846</strain>
    </source>
</reference>
<comment type="caution">
    <text evidence="1">The sequence shown here is derived from an EMBL/GenBank/DDBJ whole genome shotgun (WGS) entry which is preliminary data.</text>
</comment>
<gene>
    <name evidence="1" type="ORF">GGQ97_001392</name>
</gene>
<keyword evidence="2" id="KW-1185">Reference proteome</keyword>
<dbReference type="EMBL" id="JAATJC010000001">
    <property type="protein sequence ID" value="NJC05599.1"/>
    <property type="molecule type" value="Genomic_DNA"/>
</dbReference>
<dbReference type="RefSeq" id="WP_168068273.1">
    <property type="nucleotide sequence ID" value="NZ_JAATJC010000001.1"/>
</dbReference>
<sequence>MGRKKDYAVRIGGKPLSQADAQRLNSEIELRGPFQAASVYCVDGVPYELALHRYSPTSDRLGIYFRGRAISSIR</sequence>
<dbReference type="Proteomes" id="UP000558192">
    <property type="component" value="Unassembled WGS sequence"/>
</dbReference>
<accession>A0A7X5Y5S4</accession>
<name>A0A7X5Y5S4_9SPHN</name>
<proteinExistence type="predicted"/>
<organism evidence="1 2">
    <name type="scientific">Sphingomonas kaistensis</name>
    <dbReference type="NCBI Taxonomy" id="298708"/>
    <lineage>
        <taxon>Bacteria</taxon>
        <taxon>Pseudomonadati</taxon>
        <taxon>Pseudomonadota</taxon>
        <taxon>Alphaproteobacteria</taxon>
        <taxon>Sphingomonadales</taxon>
        <taxon>Sphingomonadaceae</taxon>
        <taxon>Sphingomonas</taxon>
    </lineage>
</organism>